<dbReference type="Proteomes" id="UP000095705">
    <property type="component" value="Plasmid pACMP1"/>
</dbReference>
<sequence>MTTELIAQLLEEVSLLASDMRRKEPKTVPRPVAPPQKKRFGAAAPQQPEPERPRMTGHHKMLAVAMQRGMVRSG</sequence>
<accession>A0A1E5NXX5</accession>
<dbReference type="RefSeq" id="WP_069918005.1">
    <property type="nucleotide sequence ID" value="NZ_CM007203.1"/>
</dbReference>
<name>A0A1E5NXX5_9ACTN</name>
<keyword evidence="3" id="KW-1185">Reference proteome</keyword>
<dbReference type="EMBL" id="MEHK01000005">
    <property type="protein sequence ID" value="OEJ21118.1"/>
    <property type="molecule type" value="Genomic_DNA"/>
</dbReference>
<proteinExistence type="predicted"/>
<evidence type="ECO:0000256" key="1">
    <source>
        <dbReference type="SAM" id="MobiDB-lite"/>
    </source>
</evidence>
<geneLocation type="plasmid" evidence="3">
    <name>pacmp1</name>
</geneLocation>
<organism evidence="2 3">
    <name type="scientific">Streptomyces subrutilus</name>
    <dbReference type="NCBI Taxonomy" id="36818"/>
    <lineage>
        <taxon>Bacteria</taxon>
        <taxon>Bacillati</taxon>
        <taxon>Actinomycetota</taxon>
        <taxon>Actinomycetes</taxon>
        <taxon>Kitasatosporales</taxon>
        <taxon>Streptomycetaceae</taxon>
        <taxon>Streptomyces</taxon>
    </lineage>
</organism>
<gene>
    <name evidence="2" type="ORF">BGK67_35085</name>
</gene>
<evidence type="ECO:0000313" key="2">
    <source>
        <dbReference type="EMBL" id="OEJ21118.1"/>
    </source>
</evidence>
<evidence type="ECO:0000313" key="3">
    <source>
        <dbReference type="Proteomes" id="UP000095705"/>
    </source>
</evidence>
<comment type="caution">
    <text evidence="2">The sequence shown here is derived from an EMBL/GenBank/DDBJ whole genome shotgun (WGS) entry which is preliminary data.</text>
</comment>
<feature type="region of interest" description="Disordered" evidence="1">
    <location>
        <begin position="18"/>
        <end position="58"/>
    </location>
</feature>
<reference evidence="2 3" key="1">
    <citation type="submission" date="2016-08" db="EMBL/GenBank/DDBJ databases">
        <title>The complete genome of Streptomyces subrutilus 10-1-1.</title>
        <authorList>
            <person name="Chen X."/>
        </authorList>
    </citation>
    <scope>NUCLEOTIDE SEQUENCE [LARGE SCALE GENOMIC DNA]</scope>
    <source>
        <strain evidence="2 3">10-1-1</strain>
        <plasmid evidence="3">pacmp1</plasmid>
    </source>
</reference>
<keyword evidence="2" id="KW-0614">Plasmid</keyword>
<protein>
    <submittedName>
        <fullName evidence="2">Uncharacterized protein</fullName>
    </submittedName>
</protein>
<dbReference type="AlphaFoldDB" id="A0A1E5NXX5"/>